<protein>
    <submittedName>
        <fullName evidence="4">16S rRNA m(2)G 1207 methyltransferase</fullName>
    </submittedName>
</protein>
<feature type="domain" description="Methyltransferase small" evidence="3">
    <location>
        <begin position="37"/>
        <end position="216"/>
    </location>
</feature>
<evidence type="ECO:0000313" key="4">
    <source>
        <dbReference type="EMBL" id="TQL43141.1"/>
    </source>
</evidence>
<keyword evidence="2 4" id="KW-0808">Transferase</keyword>
<dbReference type="InterPro" id="IPR029063">
    <property type="entry name" value="SAM-dependent_MTases_sf"/>
</dbReference>
<dbReference type="InterPro" id="IPR046977">
    <property type="entry name" value="RsmC/RlmG"/>
</dbReference>
<dbReference type="EMBL" id="VFON01000001">
    <property type="protein sequence ID" value="TQL43141.1"/>
    <property type="molecule type" value="Genomic_DNA"/>
</dbReference>
<dbReference type="PANTHER" id="PTHR47816:SF4">
    <property type="entry name" value="RIBOSOMAL RNA SMALL SUBUNIT METHYLTRANSFERASE C"/>
    <property type="match status" value="1"/>
</dbReference>
<organism evidence="4 5">
    <name type="scientific">Leucobacter komagatae</name>
    <dbReference type="NCBI Taxonomy" id="55969"/>
    <lineage>
        <taxon>Bacteria</taxon>
        <taxon>Bacillati</taxon>
        <taxon>Actinomycetota</taxon>
        <taxon>Actinomycetes</taxon>
        <taxon>Micrococcales</taxon>
        <taxon>Microbacteriaceae</taxon>
        <taxon>Leucobacter</taxon>
    </lineage>
</organism>
<reference evidence="4 5" key="1">
    <citation type="submission" date="2019-06" db="EMBL/GenBank/DDBJ databases">
        <title>Sequencing the genomes of 1000 actinobacteria strains.</title>
        <authorList>
            <person name="Klenk H.-P."/>
        </authorList>
    </citation>
    <scope>NUCLEOTIDE SEQUENCE [LARGE SCALE GENOMIC DNA]</scope>
    <source>
        <strain evidence="4 5">DSM 8803</strain>
    </source>
</reference>
<evidence type="ECO:0000259" key="3">
    <source>
        <dbReference type="Pfam" id="PF05175"/>
    </source>
</evidence>
<dbReference type="GO" id="GO:0032259">
    <property type="term" value="P:methylation"/>
    <property type="evidence" value="ECO:0007669"/>
    <property type="project" value="UniProtKB-KW"/>
</dbReference>
<evidence type="ECO:0000313" key="5">
    <source>
        <dbReference type="Proteomes" id="UP000319094"/>
    </source>
</evidence>
<accession>A0A542Y511</accession>
<keyword evidence="1 4" id="KW-0489">Methyltransferase</keyword>
<gene>
    <name evidence="4" type="ORF">FB468_1156</name>
</gene>
<dbReference type="CDD" id="cd02440">
    <property type="entry name" value="AdoMet_MTases"/>
    <property type="match status" value="1"/>
</dbReference>
<dbReference type="Gene3D" id="3.40.50.150">
    <property type="entry name" value="Vaccinia Virus protein VP39"/>
    <property type="match status" value="1"/>
</dbReference>
<dbReference type="SUPFAM" id="SSF53335">
    <property type="entry name" value="S-adenosyl-L-methionine-dependent methyltransferases"/>
    <property type="match status" value="1"/>
</dbReference>
<evidence type="ECO:0000256" key="2">
    <source>
        <dbReference type="ARBA" id="ARBA00022679"/>
    </source>
</evidence>
<dbReference type="STRING" id="55969.SD72_00300"/>
<dbReference type="GO" id="GO:0008757">
    <property type="term" value="F:S-adenosylmethionine-dependent methyltransferase activity"/>
    <property type="evidence" value="ECO:0007669"/>
    <property type="project" value="InterPro"/>
</dbReference>
<proteinExistence type="predicted"/>
<dbReference type="InterPro" id="IPR007848">
    <property type="entry name" value="Small_mtfrase_dom"/>
</dbReference>
<dbReference type="PANTHER" id="PTHR47816">
    <property type="entry name" value="RIBOSOMAL RNA SMALL SUBUNIT METHYLTRANSFERASE C"/>
    <property type="match status" value="1"/>
</dbReference>
<dbReference type="AlphaFoldDB" id="A0A542Y511"/>
<sequence>MNAGILDSVNQHYFSETPAGDFTPREIEVELAGAARRVLTAGGVFSPEHLDQGTATLLSALPGLTELDVVADATDVLPDAAPILDVGCGWGPIALAAALEHTDREVWAIDVNERSRELTRRNAELLGLANVRVAAPEEVPADLAFAEIRSNPPIRVGKEALHGILTAWLPRLVPGGAAYLVVAKHLGADSLQRWIAESFDGFEVDRAARKKGFHVIRAIRD</sequence>
<keyword evidence="5" id="KW-1185">Reference proteome</keyword>
<comment type="caution">
    <text evidence="4">The sequence shown here is derived from an EMBL/GenBank/DDBJ whole genome shotgun (WGS) entry which is preliminary data.</text>
</comment>
<dbReference type="Pfam" id="PF05175">
    <property type="entry name" value="MTS"/>
    <property type="match status" value="1"/>
</dbReference>
<name>A0A542Y511_9MICO</name>
<evidence type="ECO:0000256" key="1">
    <source>
        <dbReference type="ARBA" id="ARBA00022603"/>
    </source>
</evidence>
<dbReference type="Proteomes" id="UP000319094">
    <property type="component" value="Unassembled WGS sequence"/>
</dbReference>